<dbReference type="GO" id="GO:0008745">
    <property type="term" value="F:N-acetylmuramoyl-L-alanine amidase activity"/>
    <property type="evidence" value="ECO:0007669"/>
    <property type="project" value="UniProtKB-EC"/>
</dbReference>
<accession>A0A402B621</accession>
<dbReference type="Pfam" id="PF01510">
    <property type="entry name" value="Amidase_2"/>
    <property type="match status" value="1"/>
</dbReference>
<dbReference type="SUPFAM" id="SSF55846">
    <property type="entry name" value="N-acetylmuramoyl-L-alanine amidase-like"/>
    <property type="match status" value="1"/>
</dbReference>
<dbReference type="Proteomes" id="UP000287171">
    <property type="component" value="Unassembled WGS sequence"/>
</dbReference>
<dbReference type="InterPro" id="IPR051206">
    <property type="entry name" value="NAMLAA_amidase_2"/>
</dbReference>
<evidence type="ECO:0000259" key="5">
    <source>
        <dbReference type="SMART" id="SM00644"/>
    </source>
</evidence>
<keyword evidence="4" id="KW-0961">Cell wall biogenesis/degradation</keyword>
<dbReference type="GO" id="GO:0009254">
    <property type="term" value="P:peptidoglycan turnover"/>
    <property type="evidence" value="ECO:0007669"/>
    <property type="project" value="TreeGrafter"/>
</dbReference>
<dbReference type="CDD" id="cd06583">
    <property type="entry name" value="PGRP"/>
    <property type="match status" value="1"/>
</dbReference>
<dbReference type="AlphaFoldDB" id="A0A402B621"/>
<keyword evidence="7" id="KW-1185">Reference proteome</keyword>
<dbReference type="InterPro" id="IPR036505">
    <property type="entry name" value="Amidase/PGRP_sf"/>
</dbReference>
<dbReference type="PANTHER" id="PTHR30417">
    <property type="entry name" value="N-ACETYLMURAMOYL-L-ALANINE AMIDASE AMID"/>
    <property type="match status" value="1"/>
</dbReference>
<protein>
    <recommendedName>
        <fullName evidence="2">N-acetylmuramoyl-L-alanine amidase</fullName>
        <ecNumber evidence="2">3.5.1.28</ecNumber>
    </recommendedName>
</protein>
<evidence type="ECO:0000256" key="2">
    <source>
        <dbReference type="ARBA" id="ARBA00011901"/>
    </source>
</evidence>
<evidence type="ECO:0000256" key="4">
    <source>
        <dbReference type="ARBA" id="ARBA00023316"/>
    </source>
</evidence>
<dbReference type="GO" id="GO:0071555">
    <property type="term" value="P:cell wall organization"/>
    <property type="evidence" value="ECO:0007669"/>
    <property type="project" value="UniProtKB-KW"/>
</dbReference>
<dbReference type="SMART" id="SM00644">
    <property type="entry name" value="Ami_2"/>
    <property type="match status" value="1"/>
</dbReference>
<comment type="caution">
    <text evidence="6">The sequence shown here is derived from an EMBL/GenBank/DDBJ whole genome shotgun (WGS) entry which is preliminary data.</text>
</comment>
<dbReference type="EC" id="3.5.1.28" evidence="2"/>
<organism evidence="6 7">
    <name type="scientific">Dictyobacter alpinus</name>
    <dbReference type="NCBI Taxonomy" id="2014873"/>
    <lineage>
        <taxon>Bacteria</taxon>
        <taxon>Bacillati</taxon>
        <taxon>Chloroflexota</taxon>
        <taxon>Ktedonobacteria</taxon>
        <taxon>Ktedonobacterales</taxon>
        <taxon>Dictyobacteraceae</taxon>
        <taxon>Dictyobacter</taxon>
    </lineage>
</organism>
<sequence>MSIHHQFNMYRSSLVLTLVAFISIGSVGNSLWRGSVPSVHAMSPINQIFEQAFSEFDVPVPILKAVCYLEGGLSNHNGIASADNGYGCMHLTENAEHTTLAQAAQDLNVDKAVLKTDLATNIRGGAAVLRDYKRLLSGSASVSSGLDSWSTVLGAYSGASAPDVEQMYADAVYKIIQEGFVATAEAGDRVTLSPQAVQPRPMHLTQIEHKYAGSQPLVQPFQEEALPGGCKRNGQTDYPGAINCIVNAKTFECSKVPDKAPCTYESAKRPEKYSLPFVAIHDIEGPAISALKIMHNVKSEVSVHYIVDSNGTVYQVVHETDIAYHLGNYWYNQHSIGIEHSGYAATGYRWYNATQYLASAKLTAYLLKKYHIPLDRSHVIGHGDVPAPMLSVAPNHVDPGPYWLWGYYFKLINAAGVPYPNKWARATNIITISPPSDRFLTGLNGRETSDNHNFFSVYSGPSTRSALAAPPGDHTGTDEVNNVGTGISYAYTNFTFDKAGTGYGMYQIWYGLETHLRDRKSSHLATARQVWLAVPPDSLNNGGNGIVVALNDDSKVYSKPDSDKKYQLGDAPDGATFVAGLKVQGEDDDWYEINYNHRQAWIPASNVDV</sequence>
<dbReference type="GO" id="GO:0009253">
    <property type="term" value="P:peptidoglycan catabolic process"/>
    <property type="evidence" value="ECO:0007669"/>
    <property type="project" value="InterPro"/>
</dbReference>
<dbReference type="Gene3D" id="3.40.80.10">
    <property type="entry name" value="Peptidoglycan recognition protein-like"/>
    <property type="match status" value="1"/>
</dbReference>
<reference evidence="7" key="1">
    <citation type="submission" date="2018-12" db="EMBL/GenBank/DDBJ databases">
        <title>Tengunoibacter tsumagoiensis gen. nov., sp. nov., Dictyobacter kobayashii sp. nov., D. alpinus sp. nov., and D. joshuensis sp. nov. and description of Dictyobacteraceae fam. nov. within the order Ktedonobacterales isolated from Tengu-no-mugimeshi.</title>
        <authorList>
            <person name="Wang C.M."/>
            <person name="Zheng Y."/>
            <person name="Sakai Y."/>
            <person name="Toyoda A."/>
            <person name="Minakuchi Y."/>
            <person name="Abe K."/>
            <person name="Yokota A."/>
            <person name="Yabe S."/>
        </authorList>
    </citation>
    <scope>NUCLEOTIDE SEQUENCE [LARGE SCALE GENOMIC DNA]</scope>
    <source>
        <strain evidence="7">Uno16</strain>
    </source>
</reference>
<evidence type="ECO:0000256" key="1">
    <source>
        <dbReference type="ARBA" id="ARBA00001561"/>
    </source>
</evidence>
<dbReference type="FunFam" id="3.40.80.10:FF:000006">
    <property type="entry name" value="N-acetylmuramoyl-L-alanine amidase"/>
    <property type="match status" value="1"/>
</dbReference>
<evidence type="ECO:0000313" key="6">
    <source>
        <dbReference type="EMBL" id="GCE26785.1"/>
    </source>
</evidence>
<evidence type="ECO:0000313" key="7">
    <source>
        <dbReference type="Proteomes" id="UP000287171"/>
    </source>
</evidence>
<proteinExistence type="predicted"/>
<keyword evidence="3" id="KW-0378">Hydrolase</keyword>
<dbReference type="Gene3D" id="1.10.530.10">
    <property type="match status" value="1"/>
</dbReference>
<comment type="catalytic activity">
    <reaction evidence="1">
        <text>Hydrolyzes the link between N-acetylmuramoyl residues and L-amino acid residues in certain cell-wall glycopeptides.</text>
        <dbReference type="EC" id="3.5.1.28"/>
    </reaction>
</comment>
<evidence type="ECO:0000256" key="3">
    <source>
        <dbReference type="ARBA" id="ARBA00022801"/>
    </source>
</evidence>
<name>A0A402B621_9CHLR</name>
<feature type="domain" description="N-acetylmuramoyl-L-alanine amidase" evidence="5">
    <location>
        <begin position="264"/>
        <end position="400"/>
    </location>
</feature>
<dbReference type="EMBL" id="BIFT01000001">
    <property type="protein sequence ID" value="GCE26785.1"/>
    <property type="molecule type" value="Genomic_DNA"/>
</dbReference>
<dbReference type="PANTHER" id="PTHR30417:SF1">
    <property type="entry name" value="N-ACETYLMURAMOYL-L-ALANINE AMIDASE AMID"/>
    <property type="match status" value="1"/>
</dbReference>
<dbReference type="InterPro" id="IPR002502">
    <property type="entry name" value="Amidase_domain"/>
</dbReference>
<gene>
    <name evidence="6" type="ORF">KDA_22690</name>
</gene>